<evidence type="ECO:0000256" key="2">
    <source>
        <dbReference type="SAM" id="SignalP"/>
    </source>
</evidence>
<keyword evidence="1" id="KW-0472">Membrane</keyword>
<dbReference type="AlphaFoldDB" id="A0A0M7BAT9"/>
<feature type="signal peptide" evidence="2">
    <location>
        <begin position="1"/>
        <end position="24"/>
    </location>
</feature>
<reference evidence="3 4" key="1">
    <citation type="submission" date="2015-09" db="EMBL/GenBank/DDBJ databases">
        <authorList>
            <person name="Jackson K.R."/>
            <person name="Lunt B.L."/>
            <person name="Fisher J.N.B."/>
            <person name="Gardner A.V."/>
            <person name="Bailey M.E."/>
            <person name="Deus L.M."/>
            <person name="Earl A.S."/>
            <person name="Gibby P.D."/>
            <person name="Hartmann K.A."/>
            <person name="Liu J.E."/>
            <person name="Manci A.M."/>
            <person name="Nielsen D.A."/>
            <person name="Solomon M.B."/>
            <person name="Breakwell D.P."/>
            <person name="Burnett S.H."/>
            <person name="Grose J.H."/>
        </authorList>
    </citation>
    <scope>NUCLEOTIDE SEQUENCE [LARGE SCALE GENOMIC DNA]</scope>
    <source>
        <strain evidence="3 4">CECT 7799</strain>
    </source>
</reference>
<evidence type="ECO:0008006" key="5">
    <source>
        <dbReference type="Google" id="ProtNLM"/>
    </source>
</evidence>
<proteinExistence type="predicted"/>
<dbReference type="Proteomes" id="UP000049455">
    <property type="component" value="Unassembled WGS sequence"/>
</dbReference>
<keyword evidence="1" id="KW-1133">Transmembrane helix</keyword>
<evidence type="ECO:0000313" key="4">
    <source>
        <dbReference type="Proteomes" id="UP000049455"/>
    </source>
</evidence>
<sequence length="226" mass="23465">MKKVPMKGAALVAAFFLPASMSQAKICDYKPSRLIGGATSAIVGGAVSATASAGVVTNALGYYTLVHATSGLTMLGSTAAGSSAAGTVGIIAGTGGVIGSALAFVTAPATIVVGAVTAVALGGYEGACYFKVERVTDRKAIVAIVENMAQRAEPDYFRLISPRGLDERFLVVRDVTNPEIVNRYDVDKLYIADGVLKHRDSFMNTTIGKVLFIDEAPPEQVETDID</sequence>
<dbReference type="EMBL" id="CYPR01000064">
    <property type="protein sequence ID" value="CUH35871.1"/>
    <property type="molecule type" value="Genomic_DNA"/>
</dbReference>
<evidence type="ECO:0000256" key="1">
    <source>
        <dbReference type="SAM" id="Phobius"/>
    </source>
</evidence>
<dbReference type="OrthoDB" id="7877072at2"/>
<feature type="transmembrane region" description="Helical" evidence="1">
    <location>
        <begin position="72"/>
        <end position="92"/>
    </location>
</feature>
<gene>
    <name evidence="3" type="ORF">JSE7799_01160</name>
</gene>
<organism evidence="3 4">
    <name type="scientific">Jannaschia seosinensis</name>
    <dbReference type="NCBI Taxonomy" id="313367"/>
    <lineage>
        <taxon>Bacteria</taxon>
        <taxon>Pseudomonadati</taxon>
        <taxon>Pseudomonadota</taxon>
        <taxon>Alphaproteobacteria</taxon>
        <taxon>Rhodobacterales</taxon>
        <taxon>Roseobacteraceae</taxon>
        <taxon>Jannaschia</taxon>
    </lineage>
</organism>
<feature type="transmembrane region" description="Helical" evidence="1">
    <location>
        <begin position="98"/>
        <end position="124"/>
    </location>
</feature>
<name>A0A0M7BAT9_9RHOB</name>
<keyword evidence="2" id="KW-0732">Signal</keyword>
<protein>
    <recommendedName>
        <fullName evidence="5">Glycine zipper domain-containing protein</fullName>
    </recommendedName>
</protein>
<feature type="chain" id="PRO_5005810008" description="Glycine zipper domain-containing protein" evidence="2">
    <location>
        <begin position="25"/>
        <end position="226"/>
    </location>
</feature>
<keyword evidence="1" id="KW-0812">Transmembrane</keyword>
<dbReference type="RefSeq" id="WP_055662790.1">
    <property type="nucleotide sequence ID" value="NZ_CYPR01000064.1"/>
</dbReference>
<keyword evidence="4" id="KW-1185">Reference proteome</keyword>
<evidence type="ECO:0000313" key="3">
    <source>
        <dbReference type="EMBL" id="CUH35871.1"/>
    </source>
</evidence>
<feature type="transmembrane region" description="Helical" evidence="1">
    <location>
        <begin position="34"/>
        <end position="60"/>
    </location>
</feature>
<accession>A0A0M7BAT9</accession>